<sequence length="324" mass="34191">MKRFKLIPILFALTATLITSYQPVLGKEIRLESANIDTGSGSVNISETTYAETINVSNNHEATVETNITAESSTGNNETSNINGDVNLTTGDIDNSTTVEETINTANNVISSEITNSVEIETINSNTGVDSENNTSVNVEQNITVSDEKSFESSLQVSSSSETGNSVVSNINGDVNVFTGDVGSTISVIIQTNNDTITLSSIPEILPPPSDNDFPPNDEVTPPIDDNITPPIIPLDDNPAGGSVLEAEIPSEIATNNPPEISKPPVYTNPEVKGDSSKKNSDKSIGSFLGITELPLTAQNNILGALLTGVTLGLSIILKKFLNN</sequence>
<evidence type="ECO:0000256" key="1">
    <source>
        <dbReference type="SAM" id="MobiDB-lite"/>
    </source>
</evidence>
<organism evidence="3 4">
    <name type="scientific">candidate division CPR3 bacterium GW2011_GWF2_35_18</name>
    <dbReference type="NCBI Taxonomy" id="1618350"/>
    <lineage>
        <taxon>Bacteria</taxon>
        <taxon>Bacteria division CPR3</taxon>
    </lineage>
</organism>
<reference evidence="3 4" key="1">
    <citation type="journal article" date="2015" name="Nature">
        <title>rRNA introns, odd ribosomes, and small enigmatic genomes across a large radiation of phyla.</title>
        <authorList>
            <person name="Brown C.T."/>
            <person name="Hug L.A."/>
            <person name="Thomas B.C."/>
            <person name="Sharon I."/>
            <person name="Castelle C.J."/>
            <person name="Singh A."/>
            <person name="Wilkins M.J."/>
            <person name="Williams K.H."/>
            <person name="Banfield J.F."/>
        </authorList>
    </citation>
    <scope>NUCLEOTIDE SEQUENCE [LARGE SCALE GENOMIC DNA]</scope>
</reference>
<accession>A0A0G0EPA1</accession>
<feature type="compositionally biased region" description="Basic and acidic residues" evidence="1">
    <location>
        <begin position="272"/>
        <end position="282"/>
    </location>
</feature>
<dbReference type="Proteomes" id="UP000034581">
    <property type="component" value="Unassembled WGS sequence"/>
</dbReference>
<evidence type="ECO:0000313" key="4">
    <source>
        <dbReference type="Proteomes" id="UP000034581"/>
    </source>
</evidence>
<feature type="region of interest" description="Disordered" evidence="1">
    <location>
        <begin position="252"/>
        <end position="282"/>
    </location>
</feature>
<evidence type="ECO:0000256" key="2">
    <source>
        <dbReference type="SAM" id="Phobius"/>
    </source>
</evidence>
<gene>
    <name evidence="3" type="ORF">UR67_C0009G0029</name>
</gene>
<comment type="caution">
    <text evidence="3">The sequence shown here is derived from an EMBL/GenBank/DDBJ whole genome shotgun (WGS) entry which is preliminary data.</text>
</comment>
<feature type="transmembrane region" description="Helical" evidence="2">
    <location>
        <begin position="302"/>
        <end position="322"/>
    </location>
</feature>
<keyword evidence="2" id="KW-0472">Membrane</keyword>
<protein>
    <submittedName>
        <fullName evidence="3">Uncharacterized protein</fullName>
    </submittedName>
</protein>
<dbReference type="AlphaFoldDB" id="A0A0G0EPA1"/>
<name>A0A0G0EPA1_UNCC3</name>
<keyword evidence="2" id="KW-0812">Transmembrane</keyword>
<dbReference type="EMBL" id="LBQB01000009">
    <property type="protein sequence ID" value="KKP69102.1"/>
    <property type="molecule type" value="Genomic_DNA"/>
</dbReference>
<proteinExistence type="predicted"/>
<dbReference type="STRING" id="1618350.UR67_C0009G0029"/>
<evidence type="ECO:0000313" key="3">
    <source>
        <dbReference type="EMBL" id="KKP69102.1"/>
    </source>
</evidence>
<keyword evidence="2" id="KW-1133">Transmembrane helix</keyword>